<sequence length="84" mass="9243">MASGADLRARLKASRFPSRVEGVGWDDGTDAGLLRQWVTHRAERFDWRTAERNGVSFDVIISLVRNHPGRLLGGTTSTSSRGTC</sequence>
<evidence type="ECO:0000259" key="1">
    <source>
        <dbReference type="Pfam" id="PF06441"/>
    </source>
</evidence>
<reference evidence="2 3" key="1">
    <citation type="journal article" date="2013" name="Genome Announc.">
        <title>Complete genome sequence of Myxococcus stipitatus strain DSM 14675, a fruiting myxobacterium.</title>
        <authorList>
            <person name="Huntley S."/>
            <person name="Kneip S."/>
            <person name="Treuner-Lange A."/>
            <person name="Sogaard-Andersen L."/>
        </authorList>
    </citation>
    <scope>NUCLEOTIDE SEQUENCE [LARGE SCALE GENOMIC DNA]</scope>
    <source>
        <strain evidence="3">DSM 14675 / JCM 12634 / Mx s8</strain>
    </source>
</reference>
<dbReference type="InterPro" id="IPR010497">
    <property type="entry name" value="Epoxide_hydro_N"/>
</dbReference>
<evidence type="ECO:0000313" key="2">
    <source>
        <dbReference type="EMBL" id="AGC43478.1"/>
    </source>
</evidence>
<accession>L7U5V3</accession>
<gene>
    <name evidence="2" type="ordered locus">MYSTI_02151</name>
</gene>
<protein>
    <submittedName>
        <fullName evidence="2">Epoxide hydrolase domain-containing protein</fullName>
    </submittedName>
</protein>
<dbReference type="KEGG" id="msd:MYSTI_02151"/>
<name>L7U5V3_MYXSD</name>
<dbReference type="GO" id="GO:0016787">
    <property type="term" value="F:hydrolase activity"/>
    <property type="evidence" value="ECO:0007669"/>
    <property type="project" value="UniProtKB-KW"/>
</dbReference>
<dbReference type="InterPro" id="IPR029058">
    <property type="entry name" value="AB_hydrolase_fold"/>
</dbReference>
<dbReference type="HOGENOM" id="CLU_2524076_0_0_7"/>
<keyword evidence="3" id="KW-1185">Reference proteome</keyword>
<proteinExistence type="predicted"/>
<dbReference type="AlphaFoldDB" id="L7U5V3"/>
<dbReference type="STRING" id="1278073.MYSTI_02151"/>
<keyword evidence="2" id="KW-0378">Hydrolase</keyword>
<dbReference type="Gene3D" id="3.40.50.1820">
    <property type="entry name" value="alpha/beta hydrolase"/>
    <property type="match status" value="1"/>
</dbReference>
<dbReference type="RefSeq" id="WP_015347740.1">
    <property type="nucleotide sequence ID" value="NC_020126.1"/>
</dbReference>
<dbReference type="Pfam" id="PF06441">
    <property type="entry name" value="EHN"/>
    <property type="match status" value="1"/>
</dbReference>
<feature type="domain" description="Epoxide hydrolase N-terminal" evidence="1">
    <location>
        <begin position="5"/>
        <end position="53"/>
    </location>
</feature>
<dbReference type="EMBL" id="CP004025">
    <property type="protein sequence ID" value="AGC43478.1"/>
    <property type="molecule type" value="Genomic_DNA"/>
</dbReference>
<dbReference type="Proteomes" id="UP000011131">
    <property type="component" value="Chromosome"/>
</dbReference>
<evidence type="ECO:0000313" key="3">
    <source>
        <dbReference type="Proteomes" id="UP000011131"/>
    </source>
</evidence>
<organism evidence="2 3">
    <name type="scientific">Myxococcus stipitatus (strain DSM 14675 / JCM 12634 / Mx s8)</name>
    <dbReference type="NCBI Taxonomy" id="1278073"/>
    <lineage>
        <taxon>Bacteria</taxon>
        <taxon>Pseudomonadati</taxon>
        <taxon>Myxococcota</taxon>
        <taxon>Myxococcia</taxon>
        <taxon>Myxococcales</taxon>
        <taxon>Cystobacterineae</taxon>
        <taxon>Myxococcaceae</taxon>
        <taxon>Myxococcus</taxon>
    </lineage>
</organism>